<evidence type="ECO:0000313" key="2">
    <source>
        <dbReference type="Proteomes" id="UP000594778"/>
    </source>
</evidence>
<proteinExistence type="predicted"/>
<protein>
    <recommendedName>
        <fullName evidence="3">XRE family transcriptional regulator</fullName>
    </recommendedName>
</protein>
<gene>
    <name evidence="1" type="ORF">I6G66_10430</name>
</gene>
<name>A0A7T2S7J4_DELAC</name>
<accession>A0A7T2S7J4</accession>
<dbReference type="GO" id="GO:0003677">
    <property type="term" value="F:DNA binding"/>
    <property type="evidence" value="ECO:0007669"/>
    <property type="project" value="InterPro"/>
</dbReference>
<dbReference type="SUPFAM" id="SSF47413">
    <property type="entry name" value="lambda repressor-like DNA-binding domains"/>
    <property type="match status" value="1"/>
</dbReference>
<sequence length="77" mass="8151">MEWKDYLAKIAAQGVSQSQIAREVGCGQATISDLALGKTKEPRTSLGLALMRIGKRCGIKTPCGIRPTAQPDKAAHG</sequence>
<dbReference type="InterPro" id="IPR010982">
    <property type="entry name" value="Lambda_DNA-bd_dom_sf"/>
</dbReference>
<dbReference type="AlphaFoldDB" id="A0A7T2S7J4"/>
<organism evidence="1 2">
    <name type="scientific">Delftia acidovorans</name>
    <name type="common">Pseudomonas acidovorans</name>
    <name type="synonym">Comamonas acidovorans</name>
    <dbReference type="NCBI Taxonomy" id="80866"/>
    <lineage>
        <taxon>Bacteria</taxon>
        <taxon>Pseudomonadati</taxon>
        <taxon>Pseudomonadota</taxon>
        <taxon>Betaproteobacteria</taxon>
        <taxon>Burkholderiales</taxon>
        <taxon>Comamonadaceae</taxon>
        <taxon>Delftia</taxon>
    </lineage>
</organism>
<dbReference type="RefSeq" id="WP_183018462.1">
    <property type="nucleotide sequence ID" value="NZ_CP065668.1"/>
</dbReference>
<evidence type="ECO:0000313" key="1">
    <source>
        <dbReference type="EMBL" id="QPS10379.1"/>
    </source>
</evidence>
<reference evidence="1 2" key="1">
    <citation type="submission" date="2020-12" db="EMBL/GenBank/DDBJ databases">
        <title>FDA dAtabase for Regulatory Grade micrObial Sequences (FDA-ARGOS): Supporting development and validation of Infectious Disease Dx tests.</title>
        <authorList>
            <person name="Sproer C."/>
            <person name="Gronow S."/>
            <person name="Severitt S."/>
            <person name="Schroder I."/>
            <person name="Tallon L."/>
            <person name="Sadzewicz L."/>
            <person name="Zhao X."/>
            <person name="Boylan J."/>
            <person name="Ott S."/>
            <person name="Bowen H."/>
            <person name="Vavikolanu K."/>
            <person name="Mehta A."/>
            <person name="Aluvathingal J."/>
            <person name="Nadendla S."/>
            <person name="Lowell S."/>
            <person name="Myers T."/>
            <person name="Yan Y."/>
            <person name="Sichtig H."/>
        </authorList>
    </citation>
    <scope>NUCLEOTIDE SEQUENCE [LARGE SCALE GENOMIC DNA]</scope>
    <source>
        <strain evidence="1 2">FDAARGOS_909</strain>
    </source>
</reference>
<dbReference type="Proteomes" id="UP000594778">
    <property type="component" value="Chromosome"/>
</dbReference>
<evidence type="ECO:0008006" key="3">
    <source>
        <dbReference type="Google" id="ProtNLM"/>
    </source>
</evidence>
<dbReference type="Gene3D" id="1.10.260.40">
    <property type="entry name" value="lambda repressor-like DNA-binding domains"/>
    <property type="match status" value="1"/>
</dbReference>
<dbReference type="EMBL" id="CP065668">
    <property type="protein sequence ID" value="QPS10379.1"/>
    <property type="molecule type" value="Genomic_DNA"/>
</dbReference>